<accession>A0A1F6V435</accession>
<reference evidence="1 2" key="1">
    <citation type="journal article" date="2016" name="Nat. Commun.">
        <title>Thousands of microbial genomes shed light on interconnected biogeochemical processes in an aquifer system.</title>
        <authorList>
            <person name="Anantharaman K."/>
            <person name="Brown C.T."/>
            <person name="Hug L.A."/>
            <person name="Sharon I."/>
            <person name="Castelle C.J."/>
            <person name="Probst A.J."/>
            <person name="Thomas B.C."/>
            <person name="Singh A."/>
            <person name="Wilkins M.J."/>
            <person name="Karaoz U."/>
            <person name="Brodie E.L."/>
            <person name="Williams K.H."/>
            <person name="Hubbard S.S."/>
            <person name="Banfield J.F."/>
        </authorList>
    </citation>
    <scope>NUCLEOTIDE SEQUENCE [LARGE SCALE GENOMIC DNA]</scope>
</reference>
<dbReference type="PROSITE" id="PS51257">
    <property type="entry name" value="PROKAR_LIPOPROTEIN"/>
    <property type="match status" value="1"/>
</dbReference>
<proteinExistence type="predicted"/>
<evidence type="ECO:0000313" key="1">
    <source>
        <dbReference type="EMBL" id="OGI64433.1"/>
    </source>
</evidence>
<protein>
    <submittedName>
        <fullName evidence="1">Uncharacterized protein</fullName>
    </submittedName>
</protein>
<name>A0A1F6V435_9BACT</name>
<organism evidence="1 2">
    <name type="scientific">Candidatus Nomurabacteria bacterium RIFCSPHIGHO2_01_FULL_40_20</name>
    <dbReference type="NCBI Taxonomy" id="1801738"/>
    <lineage>
        <taxon>Bacteria</taxon>
        <taxon>Candidatus Nomuraibacteriota</taxon>
    </lineage>
</organism>
<comment type="caution">
    <text evidence="1">The sequence shown here is derived from an EMBL/GenBank/DDBJ whole genome shotgun (WGS) entry which is preliminary data.</text>
</comment>
<dbReference type="EMBL" id="MFTO01000001">
    <property type="protein sequence ID" value="OGI64433.1"/>
    <property type="molecule type" value="Genomic_DNA"/>
</dbReference>
<gene>
    <name evidence="1" type="ORF">A2733_01345</name>
</gene>
<sequence length="103" mass="11262">MKTLLFSLSIACVSLSSCSGCFLDTPSAKCRLIYQGADVVVEDDSFAKLQEMDTIFLWNVAEQGWDVAEGNMYTKDTTFVFADGADGPINAHVAKAIIVKIFR</sequence>
<dbReference type="AlphaFoldDB" id="A0A1F6V435"/>
<evidence type="ECO:0000313" key="2">
    <source>
        <dbReference type="Proteomes" id="UP000178985"/>
    </source>
</evidence>
<dbReference type="Proteomes" id="UP000178985">
    <property type="component" value="Unassembled WGS sequence"/>
</dbReference>